<dbReference type="GO" id="GO:0004672">
    <property type="term" value="F:protein kinase activity"/>
    <property type="evidence" value="ECO:0007669"/>
    <property type="project" value="InterPro"/>
</dbReference>
<dbReference type="AlphaFoldDB" id="A0A0D0ATC5"/>
<gene>
    <name evidence="2" type="ORF">CY34DRAFT_806281</name>
</gene>
<dbReference type="PROSITE" id="PS50011">
    <property type="entry name" value="PROTEIN_KINASE_DOM"/>
    <property type="match status" value="1"/>
</dbReference>
<dbReference type="Gene3D" id="1.10.510.10">
    <property type="entry name" value="Transferase(Phosphotransferase) domain 1"/>
    <property type="match status" value="1"/>
</dbReference>
<dbReference type="HOGENOM" id="CLU_044121_2_1_1"/>
<accession>A0A0D0ATC5</accession>
<reference evidence="2 3" key="1">
    <citation type="submission" date="2014-04" db="EMBL/GenBank/DDBJ databases">
        <authorList>
            <consortium name="DOE Joint Genome Institute"/>
            <person name="Kuo A."/>
            <person name="Ruytinx J."/>
            <person name="Rineau F."/>
            <person name="Colpaert J."/>
            <person name="Kohler A."/>
            <person name="Nagy L.G."/>
            <person name="Floudas D."/>
            <person name="Copeland A."/>
            <person name="Barry K.W."/>
            <person name="Cichocki N."/>
            <person name="Veneault-Fourrey C."/>
            <person name="LaButti K."/>
            <person name="Lindquist E.A."/>
            <person name="Lipzen A."/>
            <person name="Lundell T."/>
            <person name="Morin E."/>
            <person name="Murat C."/>
            <person name="Sun H."/>
            <person name="Tunlid A."/>
            <person name="Henrissat B."/>
            <person name="Grigoriev I.V."/>
            <person name="Hibbett D.S."/>
            <person name="Martin F."/>
            <person name="Nordberg H.P."/>
            <person name="Cantor M.N."/>
            <person name="Hua S.X."/>
        </authorList>
    </citation>
    <scope>NUCLEOTIDE SEQUENCE [LARGE SCALE GENOMIC DNA]</scope>
    <source>
        <strain evidence="2 3">UH-Slu-Lm8-n1</strain>
    </source>
</reference>
<protein>
    <recommendedName>
        <fullName evidence="1">Protein kinase domain-containing protein</fullName>
    </recommendedName>
</protein>
<feature type="domain" description="Protein kinase" evidence="1">
    <location>
        <begin position="84"/>
        <end position="394"/>
    </location>
</feature>
<dbReference type="Proteomes" id="UP000054485">
    <property type="component" value="Unassembled WGS sequence"/>
</dbReference>
<reference evidence="3" key="2">
    <citation type="submission" date="2015-01" db="EMBL/GenBank/DDBJ databases">
        <title>Evolutionary Origins and Diversification of the Mycorrhizal Mutualists.</title>
        <authorList>
            <consortium name="DOE Joint Genome Institute"/>
            <consortium name="Mycorrhizal Genomics Consortium"/>
            <person name="Kohler A."/>
            <person name="Kuo A."/>
            <person name="Nagy L.G."/>
            <person name="Floudas D."/>
            <person name="Copeland A."/>
            <person name="Barry K.W."/>
            <person name="Cichocki N."/>
            <person name="Veneault-Fourrey C."/>
            <person name="LaButti K."/>
            <person name="Lindquist E.A."/>
            <person name="Lipzen A."/>
            <person name="Lundell T."/>
            <person name="Morin E."/>
            <person name="Murat C."/>
            <person name="Riley R."/>
            <person name="Ohm R."/>
            <person name="Sun H."/>
            <person name="Tunlid A."/>
            <person name="Henrissat B."/>
            <person name="Grigoriev I.V."/>
            <person name="Hibbett D.S."/>
            <person name="Martin F."/>
        </authorList>
    </citation>
    <scope>NUCLEOTIDE SEQUENCE [LARGE SCALE GENOMIC DNA]</scope>
    <source>
        <strain evidence="3">UH-Slu-Lm8-n1</strain>
    </source>
</reference>
<dbReference type="InParanoid" id="A0A0D0ATC5"/>
<evidence type="ECO:0000313" key="3">
    <source>
        <dbReference type="Proteomes" id="UP000054485"/>
    </source>
</evidence>
<dbReference type="InterPro" id="IPR011009">
    <property type="entry name" value="Kinase-like_dom_sf"/>
</dbReference>
<dbReference type="GO" id="GO:0005524">
    <property type="term" value="F:ATP binding"/>
    <property type="evidence" value="ECO:0007669"/>
    <property type="project" value="InterPro"/>
</dbReference>
<dbReference type="InterPro" id="IPR000719">
    <property type="entry name" value="Prot_kinase_dom"/>
</dbReference>
<evidence type="ECO:0000313" key="2">
    <source>
        <dbReference type="EMBL" id="KIK41249.1"/>
    </source>
</evidence>
<keyword evidence="3" id="KW-1185">Reference proteome</keyword>
<proteinExistence type="predicted"/>
<dbReference type="SMART" id="SM00220">
    <property type="entry name" value="S_TKc"/>
    <property type="match status" value="1"/>
</dbReference>
<dbReference type="EMBL" id="KN835274">
    <property type="protein sequence ID" value="KIK41249.1"/>
    <property type="molecule type" value="Genomic_DNA"/>
</dbReference>
<organism evidence="2 3">
    <name type="scientific">Suillus luteus UH-Slu-Lm8-n1</name>
    <dbReference type="NCBI Taxonomy" id="930992"/>
    <lineage>
        <taxon>Eukaryota</taxon>
        <taxon>Fungi</taxon>
        <taxon>Dikarya</taxon>
        <taxon>Basidiomycota</taxon>
        <taxon>Agaricomycotina</taxon>
        <taxon>Agaricomycetes</taxon>
        <taxon>Agaricomycetidae</taxon>
        <taxon>Boletales</taxon>
        <taxon>Suillineae</taxon>
        <taxon>Suillaceae</taxon>
        <taxon>Suillus</taxon>
    </lineage>
</organism>
<name>A0A0D0ATC5_9AGAM</name>
<sequence length="394" mass="46289">MGFFALFDSKLRAQKKAEKAENLRLKFERTRQLLGSKTAFLGGLNPDEIWWRDHFLWLKDVGYELRSRHAPDWVPSWQGTDKNWALCEDSWQMPATQIASATRTSDGAHVVLKRIQPSLHPHEIEVGEFLASEPLKRQRENHCVEMLDVLQVPNEADETILVLPLLRPFDDPPFETIGEIIDFALQVFEGLQFMHKNHVAHRDCMNLNIMMDAKRMYPHPFHPCWPSRRLDAKGKVKHRPRTEFPPRYLFIDFGISRRYQAWQNAPLEPPIWGGYKGVPEFLRSNKPCNPFPTDVWYLGFALQQQLLEVYRGLGFLEPLVSDMVQTDPAKRPTMDEVMSRFVQTYNALSAWKLRSRAVMKEEWLIMQPFRELFHWVRCLRFLWRRLPAIPSLAV</sequence>
<dbReference type="SUPFAM" id="SSF56112">
    <property type="entry name" value="Protein kinase-like (PK-like)"/>
    <property type="match status" value="1"/>
</dbReference>
<dbReference type="OrthoDB" id="5987198at2759"/>
<dbReference type="STRING" id="930992.A0A0D0ATC5"/>
<evidence type="ECO:0000259" key="1">
    <source>
        <dbReference type="PROSITE" id="PS50011"/>
    </source>
</evidence>